<dbReference type="EMBL" id="CAJNRF010008332">
    <property type="protein sequence ID" value="CAF2100571.1"/>
    <property type="molecule type" value="Genomic_DNA"/>
</dbReference>
<name>A0A816TT10_9BILA</name>
<evidence type="ECO:0000313" key="3">
    <source>
        <dbReference type="Proteomes" id="UP000663856"/>
    </source>
</evidence>
<comment type="caution">
    <text evidence="2">The sequence shown here is derived from an EMBL/GenBank/DDBJ whole genome shotgun (WGS) entry which is preliminary data.</text>
</comment>
<dbReference type="Proteomes" id="UP000663856">
    <property type="component" value="Unassembled WGS sequence"/>
</dbReference>
<evidence type="ECO:0000259" key="1">
    <source>
        <dbReference type="PROSITE" id="PS00028"/>
    </source>
</evidence>
<feature type="domain" description="C2H2-type" evidence="1">
    <location>
        <begin position="842"/>
        <end position="866"/>
    </location>
</feature>
<proteinExistence type="predicted"/>
<dbReference type="InterPro" id="IPR013087">
    <property type="entry name" value="Znf_C2H2_type"/>
</dbReference>
<dbReference type="PANTHER" id="PTHR33845">
    <property type="entry name" value="C2H2-TYPE DOMAIN-CONTAINING PROTEIN"/>
    <property type="match status" value="1"/>
</dbReference>
<dbReference type="AlphaFoldDB" id="A0A816TT10"/>
<accession>A0A816TT10</accession>
<dbReference type="PROSITE" id="PS00028">
    <property type="entry name" value="ZINC_FINGER_C2H2_1"/>
    <property type="match status" value="1"/>
</dbReference>
<gene>
    <name evidence="2" type="ORF">WKI299_LOCUS20141</name>
</gene>
<protein>
    <recommendedName>
        <fullName evidence="1">C2H2-type domain-containing protein</fullName>
    </recommendedName>
</protein>
<reference evidence="2" key="1">
    <citation type="submission" date="2021-02" db="EMBL/GenBank/DDBJ databases">
        <authorList>
            <person name="Nowell W R."/>
        </authorList>
    </citation>
    <scope>NUCLEOTIDE SEQUENCE</scope>
</reference>
<sequence length="972" mass="110089">MKFVSRVTMENQAFSYHPGRGVPLYLLWRTNSGSTIYSNGASEIFLSSIETACTNGFIRSSMSIDSRSVSSNCTWSTITDSYARSDFLESTKFETNSSQNDISVNDETRTIRSTRVSIDSGNQTILNCSRLIDAVEQENNEDSAYVMLLKNVPILTASCFANCNNASMDTCDGNNPDSNVYTEPEPMFPSTVLYFGENEEGKQRKESTENMHVDGQETETIIVLPDPVVATINYDRCYLWGHERVSACGTTSRNCYYWIPECISFADLAERDIRPYLKQLRVISETEQDNIIITEKNLIANRLLQSSILIDYSMLICPRHRSAFGIHWYDMTSLCSHPDHVSKKRTSVLDCRRAKLSMCSWIEGFPIGGRLCAKHRKRMAVPGDFPSIAGESQYNSGTQFAIEYTRDTMNRILAETNISPIRSQVSATLQHQSKSSLRRLLSKLNRGTGSLQEKLAESVAPWQSNELIELNKLSTGTAKQQVANACINNEIVHNLKEIYNMHVDNNMPKLFDILTGLKPAQQRIVAGLDDFVVYGIETWQSLSGILDAMSIPQSDRKRLLKQIGMAEQYQKTTHSGHCSDNSDCITHCTTFGLSDAKCFEHHSKCTQSHTFDYPDCINIIQTLDEIDERIKKISQEEIKRETQYDFENAAQHIIEWSRHNLCAAQQNTAKNKIISKMKSDEAFGTFDWGQNILPQEYRESQTVVSTSTSAPLLCTEYYILALTNAAQTDLDTLSASEIILKQFKEDHAHIKKLHKRKDNAGNFSSHATPEAEKIICNRMDTELLTRDYSEVQKGKDICDRICGMVKARICSWASAGNDLFNANDIKEGMKRSDPDHHQFFMCPLNGCTSTFESNEDLDIHIAANLHKIPPSNPRTTNDIARNHLIDTVRSTNVQSQQDMYAIRKQKDASNNDMSSFVPYQNFTSVGWALRTRQHTTTINEKTKTYPEHMWVNSQKIRSKLAAKLVQQQMRSQ</sequence>
<organism evidence="2 3">
    <name type="scientific">Rotaria magnacalcarata</name>
    <dbReference type="NCBI Taxonomy" id="392030"/>
    <lineage>
        <taxon>Eukaryota</taxon>
        <taxon>Metazoa</taxon>
        <taxon>Spiralia</taxon>
        <taxon>Gnathifera</taxon>
        <taxon>Rotifera</taxon>
        <taxon>Eurotatoria</taxon>
        <taxon>Bdelloidea</taxon>
        <taxon>Philodinida</taxon>
        <taxon>Philodinidae</taxon>
        <taxon>Rotaria</taxon>
    </lineage>
</organism>
<dbReference type="PANTHER" id="PTHR33845:SF1">
    <property type="entry name" value="C2H2-TYPE DOMAIN-CONTAINING PROTEIN"/>
    <property type="match status" value="1"/>
</dbReference>
<evidence type="ECO:0000313" key="2">
    <source>
        <dbReference type="EMBL" id="CAF2100571.1"/>
    </source>
</evidence>